<reference evidence="1 2" key="1">
    <citation type="submission" date="2024-02" db="EMBL/GenBank/DDBJ databases">
        <authorList>
            <person name="Daric V."/>
            <person name="Darras S."/>
        </authorList>
    </citation>
    <scope>NUCLEOTIDE SEQUENCE [LARGE SCALE GENOMIC DNA]</scope>
</reference>
<evidence type="ECO:0000313" key="1">
    <source>
        <dbReference type="EMBL" id="CAK8674690.1"/>
    </source>
</evidence>
<organism evidence="1 2">
    <name type="scientific">Clavelina lepadiformis</name>
    <name type="common">Light-bulb sea squirt</name>
    <name type="synonym">Ascidia lepadiformis</name>
    <dbReference type="NCBI Taxonomy" id="159417"/>
    <lineage>
        <taxon>Eukaryota</taxon>
        <taxon>Metazoa</taxon>
        <taxon>Chordata</taxon>
        <taxon>Tunicata</taxon>
        <taxon>Ascidiacea</taxon>
        <taxon>Aplousobranchia</taxon>
        <taxon>Clavelinidae</taxon>
        <taxon>Clavelina</taxon>
    </lineage>
</organism>
<dbReference type="Proteomes" id="UP001642483">
    <property type="component" value="Unassembled WGS sequence"/>
</dbReference>
<accession>A0ABP0F4U0</accession>
<comment type="caution">
    <text evidence="1">The sequence shown here is derived from an EMBL/GenBank/DDBJ whole genome shotgun (WGS) entry which is preliminary data.</text>
</comment>
<protein>
    <submittedName>
        <fullName evidence="1">Uncharacterized protein</fullName>
    </submittedName>
</protein>
<dbReference type="EMBL" id="CAWYQH010000013">
    <property type="protein sequence ID" value="CAK8674690.1"/>
    <property type="molecule type" value="Genomic_DNA"/>
</dbReference>
<name>A0ABP0F4U0_CLALP</name>
<gene>
    <name evidence="1" type="ORF">CVLEPA_LOCUS4363</name>
</gene>
<evidence type="ECO:0000313" key="2">
    <source>
        <dbReference type="Proteomes" id="UP001642483"/>
    </source>
</evidence>
<proteinExistence type="predicted"/>
<keyword evidence="2" id="KW-1185">Reference proteome</keyword>
<sequence>MSVLPAIRKGFLHGNHIVAKTVSVSWNPRFIPTVNYKTLKRTHSVFTCKSDLRVINSKSPTILNFSTNSHEEEAEEDDNDRALKELDIMLLKPHPEWRNVAAGPVWGKGNEFYDLLWKSWLEKPTIQVLKEMHDLEWANYTEEHGFTPEEYLFTKDFVDLYEGQLTWANYFRKGKGTFQKQKTRKTCIVSGYKMRYILVTCIASEESKALQSFLKHNIRIAHVIETSFSREKE</sequence>